<evidence type="ECO:0000313" key="7">
    <source>
        <dbReference type="EMBL" id="KAG9446243.1"/>
    </source>
</evidence>
<dbReference type="GO" id="GO:0003677">
    <property type="term" value="F:DNA binding"/>
    <property type="evidence" value="ECO:0007669"/>
    <property type="project" value="UniProtKB-KW"/>
</dbReference>
<dbReference type="Pfam" id="PF02365">
    <property type="entry name" value="NAM"/>
    <property type="match status" value="1"/>
</dbReference>
<dbReference type="AlphaFoldDB" id="A0AAV7EBQ8"/>
<dbReference type="InterPro" id="IPR036093">
    <property type="entry name" value="NAC_dom_sf"/>
</dbReference>
<dbReference type="Proteomes" id="UP000825729">
    <property type="component" value="Unassembled WGS sequence"/>
</dbReference>
<evidence type="ECO:0000256" key="4">
    <source>
        <dbReference type="ARBA" id="ARBA00023242"/>
    </source>
</evidence>
<keyword evidence="4" id="KW-0539">Nucleus</keyword>
<dbReference type="Gene3D" id="2.170.150.80">
    <property type="entry name" value="NAC domain"/>
    <property type="match status" value="1"/>
</dbReference>
<feature type="domain" description="NAC" evidence="6">
    <location>
        <begin position="8"/>
        <end position="149"/>
    </location>
</feature>
<feature type="region of interest" description="Disordered" evidence="5">
    <location>
        <begin position="156"/>
        <end position="230"/>
    </location>
</feature>
<accession>A0AAV7EBQ8</accession>
<feature type="compositionally biased region" description="Low complexity" evidence="5">
    <location>
        <begin position="182"/>
        <end position="204"/>
    </location>
</feature>
<reference evidence="7 8" key="1">
    <citation type="submission" date="2021-07" db="EMBL/GenBank/DDBJ databases">
        <title>The Aristolochia fimbriata genome: insights into angiosperm evolution, floral development and chemical biosynthesis.</title>
        <authorList>
            <person name="Jiao Y."/>
        </authorList>
    </citation>
    <scope>NUCLEOTIDE SEQUENCE [LARGE SCALE GENOMIC DNA]</scope>
    <source>
        <strain evidence="7">IBCAS-2021</strain>
        <tissue evidence="7">Leaf</tissue>
    </source>
</reference>
<proteinExistence type="predicted"/>
<protein>
    <recommendedName>
        <fullName evidence="6">NAC domain-containing protein</fullName>
    </recommendedName>
</protein>
<evidence type="ECO:0000313" key="8">
    <source>
        <dbReference type="Proteomes" id="UP000825729"/>
    </source>
</evidence>
<evidence type="ECO:0000256" key="1">
    <source>
        <dbReference type="ARBA" id="ARBA00023015"/>
    </source>
</evidence>
<dbReference type="InterPro" id="IPR003441">
    <property type="entry name" value="NAC-dom"/>
</dbReference>
<sequence length="230" mass="25632">MSSSNKTGRATLLPNIESKFWIDSYLRPRIVEGTLEDVEWISEVKDICSFDPDELVVISKVQKKEEDEWWFISTSTKPPFQWQIAKTGNWEEHLESVKETMENGEIAWKIPVVFCKHGSPKSIETEWRMDQFHLPGLAPLIFLCRLWKSEDFTPEINGGMNGSQQDHSEGGLGNEANGGNGSELDQGAASSPSSTSSAVDNTSDTPKRKEVKEEAAAEEPVHTACLDSDS</sequence>
<keyword evidence="1" id="KW-0805">Transcription regulation</keyword>
<keyword evidence="2" id="KW-0238">DNA-binding</keyword>
<evidence type="ECO:0000256" key="2">
    <source>
        <dbReference type="ARBA" id="ARBA00023125"/>
    </source>
</evidence>
<keyword evidence="3" id="KW-0804">Transcription</keyword>
<dbReference type="PROSITE" id="PS51005">
    <property type="entry name" value="NAC"/>
    <property type="match status" value="1"/>
</dbReference>
<name>A0AAV7EBQ8_ARIFI</name>
<comment type="caution">
    <text evidence="7">The sequence shown here is derived from an EMBL/GenBank/DDBJ whole genome shotgun (WGS) entry which is preliminary data.</text>
</comment>
<organism evidence="7 8">
    <name type="scientific">Aristolochia fimbriata</name>
    <name type="common">White veined hardy Dutchman's pipe vine</name>
    <dbReference type="NCBI Taxonomy" id="158543"/>
    <lineage>
        <taxon>Eukaryota</taxon>
        <taxon>Viridiplantae</taxon>
        <taxon>Streptophyta</taxon>
        <taxon>Embryophyta</taxon>
        <taxon>Tracheophyta</taxon>
        <taxon>Spermatophyta</taxon>
        <taxon>Magnoliopsida</taxon>
        <taxon>Magnoliidae</taxon>
        <taxon>Piperales</taxon>
        <taxon>Aristolochiaceae</taxon>
        <taxon>Aristolochia</taxon>
    </lineage>
</organism>
<gene>
    <name evidence="7" type="ORF">H6P81_012371</name>
</gene>
<evidence type="ECO:0000256" key="3">
    <source>
        <dbReference type="ARBA" id="ARBA00023163"/>
    </source>
</evidence>
<dbReference type="SUPFAM" id="SSF101941">
    <property type="entry name" value="NAC domain"/>
    <property type="match status" value="1"/>
</dbReference>
<feature type="compositionally biased region" description="Basic and acidic residues" evidence="5">
    <location>
        <begin position="205"/>
        <end position="221"/>
    </location>
</feature>
<dbReference type="GO" id="GO:0006355">
    <property type="term" value="P:regulation of DNA-templated transcription"/>
    <property type="evidence" value="ECO:0007669"/>
    <property type="project" value="InterPro"/>
</dbReference>
<evidence type="ECO:0000256" key="5">
    <source>
        <dbReference type="SAM" id="MobiDB-lite"/>
    </source>
</evidence>
<feature type="compositionally biased region" description="Gly residues" evidence="5">
    <location>
        <begin position="170"/>
        <end position="181"/>
    </location>
</feature>
<dbReference type="EMBL" id="JAINDJ010000005">
    <property type="protein sequence ID" value="KAG9446243.1"/>
    <property type="molecule type" value="Genomic_DNA"/>
</dbReference>
<evidence type="ECO:0000259" key="6">
    <source>
        <dbReference type="PROSITE" id="PS51005"/>
    </source>
</evidence>
<keyword evidence="8" id="KW-1185">Reference proteome</keyword>